<dbReference type="AlphaFoldDB" id="A0A8I5ZWZ8"/>
<evidence type="ECO:0000256" key="14">
    <source>
        <dbReference type="ARBA" id="ARBA00042828"/>
    </source>
</evidence>
<keyword evidence="25" id="KW-1185">Reference proteome</keyword>
<dbReference type="FunFam" id="3.10.120.10:FF:000010">
    <property type="entry name" value="Delta-6 fatty acyl desaturase"/>
    <property type="match status" value="1"/>
</dbReference>
<protein>
    <recommendedName>
        <fullName evidence="13">Acyl-CoA 6-desaturase</fullName>
        <ecNumber evidence="12">1.14.19.3</ecNumber>
    </recommendedName>
    <alternativeName>
        <fullName evidence="21">Delta(6) fatty acid desaturase</fullName>
    </alternativeName>
    <alternativeName>
        <fullName evidence="14">Fatty acid desaturase 2</fullName>
    </alternativeName>
</protein>
<evidence type="ECO:0000256" key="9">
    <source>
        <dbReference type="ARBA" id="ARBA00023098"/>
    </source>
</evidence>
<dbReference type="Proteomes" id="UP000002494">
    <property type="component" value="Chromosome 1"/>
</dbReference>
<feature type="transmembrane region" description="Helical" evidence="22">
    <location>
        <begin position="273"/>
        <end position="292"/>
    </location>
</feature>
<evidence type="ECO:0007829" key="27">
    <source>
        <dbReference type="PeptideAtlas" id="A0A8I5ZWZ8"/>
    </source>
</evidence>
<evidence type="ECO:0000256" key="18">
    <source>
        <dbReference type="ARBA" id="ARBA00048089"/>
    </source>
</evidence>
<accession>A0A8I5ZWZ8</accession>
<feature type="transmembrane region" description="Helical" evidence="22">
    <location>
        <begin position="157"/>
        <end position="179"/>
    </location>
</feature>
<evidence type="ECO:0000256" key="15">
    <source>
        <dbReference type="ARBA" id="ARBA00047680"/>
    </source>
</evidence>
<evidence type="ECO:0000256" key="19">
    <source>
        <dbReference type="ARBA" id="ARBA00048147"/>
    </source>
</evidence>
<evidence type="ECO:0000313" key="25">
    <source>
        <dbReference type="Proteomes" id="UP000002494"/>
    </source>
</evidence>
<comment type="catalytic activity">
    <reaction evidence="19">
        <text>(9Z,12Z,15Z,18Z,21Z)-tetracosapentaenoyl-CoA + 2 Fe(II)-[cytochrome b5] + O2 + 2 H(+) = (6Z,9Z,12Z,15Z,18Z,21Z)-tetracosahexaenoyl-CoA + 2 Fe(III)-[cytochrome b5] + 2 H2O</text>
        <dbReference type="Rhea" id="RHEA:36999"/>
        <dbReference type="Rhea" id="RHEA-COMP:10438"/>
        <dbReference type="Rhea" id="RHEA-COMP:10439"/>
        <dbReference type="ChEBI" id="CHEBI:15377"/>
        <dbReference type="ChEBI" id="CHEBI:15378"/>
        <dbReference type="ChEBI" id="CHEBI:15379"/>
        <dbReference type="ChEBI" id="CHEBI:29033"/>
        <dbReference type="ChEBI" id="CHEBI:29034"/>
        <dbReference type="ChEBI" id="CHEBI:74083"/>
        <dbReference type="ChEBI" id="CHEBI:74086"/>
    </reaction>
    <physiologicalReaction direction="left-to-right" evidence="19">
        <dbReference type="Rhea" id="RHEA:37000"/>
    </physiologicalReaction>
</comment>
<comment type="catalytic activity">
    <reaction evidence="18">
        <text>(11Z,14Z,17Z)-eicosatrienoyl-CoA + 2 Fe(II)-[cytochrome b5] + O2 + 2 H(+) = (8Z,11Z,14Z,17Z)-eicosatetraenoyl-CoA + 2 Fe(III)-[cytochrome b5] + 2 H2O</text>
        <dbReference type="Rhea" id="RHEA:39571"/>
        <dbReference type="Rhea" id="RHEA-COMP:10438"/>
        <dbReference type="Rhea" id="RHEA-COMP:10439"/>
        <dbReference type="ChEBI" id="CHEBI:15377"/>
        <dbReference type="ChEBI" id="CHEBI:15378"/>
        <dbReference type="ChEBI" id="CHEBI:15379"/>
        <dbReference type="ChEBI" id="CHEBI:29033"/>
        <dbReference type="ChEBI" id="CHEBI:29034"/>
        <dbReference type="ChEBI" id="CHEBI:74265"/>
        <dbReference type="ChEBI" id="CHEBI:74328"/>
    </reaction>
    <physiologicalReaction direction="left-to-right" evidence="18">
        <dbReference type="Rhea" id="RHEA:39572"/>
    </physiologicalReaction>
</comment>
<dbReference type="InterPro" id="IPR005804">
    <property type="entry name" value="FA_desaturase_dom"/>
</dbReference>
<evidence type="ECO:0000256" key="5">
    <source>
        <dbReference type="ARBA" id="ARBA00022692"/>
    </source>
</evidence>
<dbReference type="SMART" id="SM01117">
    <property type="entry name" value="Cyt-b5"/>
    <property type="match status" value="1"/>
</dbReference>
<dbReference type="PIRSF" id="PIRSF015921">
    <property type="entry name" value="FA_sphinglp_des"/>
    <property type="match status" value="1"/>
</dbReference>
<feature type="transmembrane region" description="Helical" evidence="22">
    <location>
        <begin position="131"/>
        <end position="151"/>
    </location>
</feature>
<evidence type="ECO:0000256" key="3">
    <source>
        <dbReference type="ARBA" id="ARBA00009295"/>
    </source>
</evidence>
<keyword evidence="8" id="KW-0560">Oxidoreductase</keyword>
<dbReference type="PANTHER" id="PTHR19353">
    <property type="entry name" value="FATTY ACID DESATURASE 2"/>
    <property type="match status" value="1"/>
</dbReference>
<evidence type="ECO:0000256" key="8">
    <source>
        <dbReference type="ARBA" id="ARBA00023002"/>
    </source>
</evidence>
<evidence type="ECO:0000256" key="12">
    <source>
        <dbReference type="ARBA" id="ARBA00038914"/>
    </source>
</evidence>
<keyword evidence="7 22" id="KW-1133">Transmembrane helix</keyword>
<keyword evidence="9" id="KW-0443">Lipid metabolism</keyword>
<evidence type="ECO:0000256" key="21">
    <source>
        <dbReference type="ARBA" id="ARBA00079493"/>
    </source>
</evidence>
<dbReference type="UniPathway" id="UPA00658"/>
<dbReference type="CDD" id="cd03506">
    <property type="entry name" value="Delta6-FADS-like"/>
    <property type="match status" value="1"/>
</dbReference>
<dbReference type="GeneTree" id="ENSGT00950000182990"/>
<feature type="transmembrane region" description="Helical" evidence="22">
    <location>
        <begin position="231"/>
        <end position="253"/>
    </location>
</feature>
<comment type="catalytic activity">
    <reaction evidence="15">
        <text>(11Z,14Z)-eicosadienoyl-CoA + 2 Fe(II)-[cytochrome b5] + O2 + 2 H(+) = (8Z,11Z,14Z)-eicosatrienoyl-CoA + 2 Fe(III)-[cytochrome b5] + 2 H2O</text>
        <dbReference type="Rhea" id="RHEA:39567"/>
        <dbReference type="Rhea" id="RHEA-COMP:10438"/>
        <dbReference type="Rhea" id="RHEA-COMP:10439"/>
        <dbReference type="ChEBI" id="CHEBI:15377"/>
        <dbReference type="ChEBI" id="CHEBI:15378"/>
        <dbReference type="ChEBI" id="CHEBI:15379"/>
        <dbReference type="ChEBI" id="CHEBI:29033"/>
        <dbReference type="ChEBI" id="CHEBI:29034"/>
        <dbReference type="ChEBI" id="CHEBI:74264"/>
        <dbReference type="ChEBI" id="CHEBI:76410"/>
    </reaction>
    <physiologicalReaction direction="left-to-right" evidence="15">
        <dbReference type="Rhea" id="RHEA:39568"/>
    </physiologicalReaction>
</comment>
<comment type="catalytic activity">
    <reaction evidence="17">
        <text>(9Z,12Z)-octadecadienoyl-CoA + 2 Fe(II)-[cytochrome b5] + O2 + 2 H(+) = (6Z,9Z,12Z)-octadecatrienoyl-CoA + 2 Fe(III)-[cytochrome b5] + 2 H2O</text>
        <dbReference type="Rhea" id="RHEA:47140"/>
        <dbReference type="Rhea" id="RHEA-COMP:10438"/>
        <dbReference type="Rhea" id="RHEA-COMP:10439"/>
        <dbReference type="ChEBI" id="CHEBI:15377"/>
        <dbReference type="ChEBI" id="CHEBI:15378"/>
        <dbReference type="ChEBI" id="CHEBI:15379"/>
        <dbReference type="ChEBI" id="CHEBI:29033"/>
        <dbReference type="ChEBI" id="CHEBI:29034"/>
        <dbReference type="ChEBI" id="CHEBI:57363"/>
        <dbReference type="ChEBI" id="CHEBI:57383"/>
        <dbReference type="EC" id="1.14.19.3"/>
    </reaction>
    <physiologicalReaction direction="left-to-right" evidence="17">
        <dbReference type="Rhea" id="RHEA:47141"/>
    </physiologicalReaction>
</comment>
<reference evidence="24" key="2">
    <citation type="submission" date="2025-08" db="UniProtKB">
        <authorList>
            <consortium name="Ensembl"/>
        </authorList>
    </citation>
    <scope>IDENTIFICATION</scope>
    <source>
        <strain evidence="24">Brown Norway</strain>
    </source>
</reference>
<dbReference type="Pfam" id="PF00487">
    <property type="entry name" value="FA_desaturase"/>
    <property type="match status" value="1"/>
</dbReference>
<dbReference type="SUPFAM" id="SSF55856">
    <property type="entry name" value="Cytochrome b5-like heme/steroid binding domain"/>
    <property type="match status" value="1"/>
</dbReference>
<dbReference type="InterPro" id="IPR036400">
    <property type="entry name" value="Cyt_B5-like_heme/steroid_sf"/>
</dbReference>
<dbReference type="PANTHER" id="PTHR19353:SF12">
    <property type="entry name" value="ACYL-COA 6-DESATURASE"/>
    <property type="match status" value="1"/>
</dbReference>
<dbReference type="InterPro" id="IPR001199">
    <property type="entry name" value="Cyt_B5-like_heme/steroid-bd"/>
</dbReference>
<reference evidence="24" key="3">
    <citation type="submission" date="2025-09" db="UniProtKB">
        <authorList>
            <consortium name="Ensembl"/>
        </authorList>
    </citation>
    <scope>IDENTIFICATION</scope>
    <source>
        <strain evidence="24">Brown Norway</strain>
    </source>
</reference>
<evidence type="ECO:0000256" key="4">
    <source>
        <dbReference type="ARBA" id="ARBA00022516"/>
    </source>
</evidence>
<evidence type="ECO:0000256" key="6">
    <source>
        <dbReference type="ARBA" id="ARBA00022832"/>
    </source>
</evidence>
<feature type="domain" description="Cytochrome b5 heme-binding" evidence="23">
    <location>
        <begin position="18"/>
        <end position="95"/>
    </location>
</feature>
<evidence type="ECO:0000256" key="1">
    <source>
        <dbReference type="ARBA" id="ARBA00004477"/>
    </source>
</evidence>
<dbReference type="Pfam" id="PF00173">
    <property type="entry name" value="Cyt-b5"/>
    <property type="match status" value="1"/>
</dbReference>
<dbReference type="RGD" id="68339">
    <property type="gene designation" value="Fads2"/>
</dbReference>
<evidence type="ECO:0000259" key="23">
    <source>
        <dbReference type="PROSITE" id="PS50255"/>
    </source>
</evidence>
<dbReference type="EC" id="1.14.19.3" evidence="12"/>
<keyword evidence="4" id="KW-0444">Lipid biosynthesis</keyword>
<evidence type="ECO:0000313" key="26">
    <source>
        <dbReference type="RGD" id="68339"/>
    </source>
</evidence>
<comment type="catalytic activity">
    <reaction evidence="16">
        <text>(11E)-octadecenoyl-CoA + 2 Fe(II)-[cytochrome b5] + O2 + 2 H(+) = (6Z,11E)-octadecadienoyl-CoA + 2 Fe(III)-[cytochrome b5] + 2 H2O</text>
        <dbReference type="Rhea" id="RHEA:46064"/>
        <dbReference type="Rhea" id="RHEA-COMP:10438"/>
        <dbReference type="Rhea" id="RHEA-COMP:10439"/>
        <dbReference type="ChEBI" id="CHEBI:15377"/>
        <dbReference type="ChEBI" id="CHEBI:15378"/>
        <dbReference type="ChEBI" id="CHEBI:15379"/>
        <dbReference type="ChEBI" id="CHEBI:29033"/>
        <dbReference type="ChEBI" id="CHEBI:29034"/>
        <dbReference type="ChEBI" id="CHEBI:74296"/>
        <dbReference type="ChEBI" id="CHEBI:85652"/>
    </reaction>
    <physiologicalReaction direction="left-to-right" evidence="16">
        <dbReference type="Rhea" id="RHEA:46065"/>
    </physiologicalReaction>
</comment>
<evidence type="ECO:0000256" key="16">
    <source>
        <dbReference type="ARBA" id="ARBA00047705"/>
    </source>
</evidence>
<keyword evidence="6" id="KW-0276">Fatty acid metabolism</keyword>
<keyword evidence="5 22" id="KW-0812">Transmembrane</keyword>
<dbReference type="InterPro" id="IPR012171">
    <property type="entry name" value="Fatty_acid_desaturase"/>
</dbReference>
<comment type="subcellular location">
    <subcellularLocation>
        <location evidence="1">Endoplasmic reticulum membrane</location>
        <topology evidence="1">Multi-pass membrane protein</topology>
    </subcellularLocation>
</comment>
<dbReference type="PROSITE" id="PS50255">
    <property type="entry name" value="CYTOCHROME_B5_2"/>
    <property type="match status" value="1"/>
</dbReference>
<dbReference type="GO" id="GO:0016213">
    <property type="term" value="F:acyl-CoA 6-desaturase activity"/>
    <property type="evidence" value="ECO:0007669"/>
    <property type="project" value="UniProtKB-EC"/>
</dbReference>
<keyword evidence="10 22" id="KW-0472">Membrane</keyword>
<evidence type="ECO:0000256" key="11">
    <source>
        <dbReference type="ARBA" id="ARBA00023160"/>
    </source>
</evidence>
<comment type="catalytic activity">
    <reaction evidence="20">
        <text>(9Z,12Z,15Z)-octadecatrienoyl-CoA + 2 Fe(II)-[cytochrome b5] + O2 + 2 H(+) = (6Z,9Z,12Z,15Z)-octadecatetraenoyl-CoA + 2 Fe(III)-[cytochrome b5] + 2 H2O</text>
        <dbReference type="Rhea" id="RHEA:47144"/>
        <dbReference type="Rhea" id="RHEA-COMP:10438"/>
        <dbReference type="Rhea" id="RHEA-COMP:10439"/>
        <dbReference type="ChEBI" id="CHEBI:15377"/>
        <dbReference type="ChEBI" id="CHEBI:15378"/>
        <dbReference type="ChEBI" id="CHEBI:15379"/>
        <dbReference type="ChEBI" id="CHEBI:29033"/>
        <dbReference type="ChEBI" id="CHEBI:29034"/>
        <dbReference type="ChEBI" id="CHEBI:71489"/>
        <dbReference type="ChEBI" id="CHEBI:74034"/>
        <dbReference type="EC" id="1.14.19.3"/>
    </reaction>
    <physiologicalReaction direction="left-to-right" evidence="20">
        <dbReference type="Rhea" id="RHEA:47145"/>
    </physiologicalReaction>
</comment>
<proteinExistence type="evidence at protein level"/>
<sequence>MGKGGNQGEGSTELQAPMPTFRWEEIQKHNLRTDRWLVIDRKVYNVTKWSQRHPGGHRVIGHYSGEDATDAFRAFHLDLDFVGKFLKPLLIGELAPEEPSLDRGKSSQITEDFRALKKTAEDMNLFKTNHLFFFLLLSHIIVMESIAWFILSYFGNGWIPTVITAFVLATSQGASANWWNHRHFQHHAKPNIFHKDPDIKSLHVFVLGEWQPLEYGKKKLKYLPYNHQHEYFFLIGPPLLIPMYFQYQIIMTMIRRRDWVDLAWAISYYARFFYTYIPFYGILGALVFLNFIRFLESHWFVWVTQMNHIVMEIDLDHYRDWFSSQLAATCNVEQSFFNDWFSGHLNFQIEHHLFPTMPRHNLHKIAPLVKSLCAKHGIEYQEKPLLRALLDIVSSLKKSGELWLDAYLHK</sequence>
<dbReference type="Ensembl" id="ENSRNOT00000101295.2">
    <property type="protein sequence ID" value="ENSRNOP00000083431.1"/>
    <property type="gene ID" value="ENSRNOG00000020440.8"/>
</dbReference>
<evidence type="ECO:0000256" key="17">
    <source>
        <dbReference type="ARBA" id="ARBA00047965"/>
    </source>
</evidence>
<keyword evidence="11" id="KW-0275">Fatty acid biosynthesis</keyword>
<organism evidence="24 25">
    <name type="scientific">Rattus norvegicus</name>
    <name type="common">Rat</name>
    <dbReference type="NCBI Taxonomy" id="10116"/>
    <lineage>
        <taxon>Eukaryota</taxon>
        <taxon>Metazoa</taxon>
        <taxon>Chordata</taxon>
        <taxon>Craniata</taxon>
        <taxon>Vertebrata</taxon>
        <taxon>Euteleostomi</taxon>
        <taxon>Mammalia</taxon>
        <taxon>Eutheria</taxon>
        <taxon>Euarchontoglires</taxon>
        <taxon>Glires</taxon>
        <taxon>Rodentia</taxon>
        <taxon>Myomorpha</taxon>
        <taxon>Muroidea</taxon>
        <taxon>Muridae</taxon>
        <taxon>Murinae</taxon>
        <taxon>Rattus</taxon>
    </lineage>
</organism>
<evidence type="ECO:0000256" key="20">
    <source>
        <dbReference type="ARBA" id="ARBA00049344"/>
    </source>
</evidence>
<reference evidence="24" key="1">
    <citation type="submission" date="2024-01" db="EMBL/GenBank/DDBJ databases">
        <title>GRCr8: a new rat reference genome assembly contstructed from accurate long reads and long range scaffolding.</title>
        <authorList>
            <person name="Doris P.A."/>
            <person name="Kalbfleisch T."/>
            <person name="Li K."/>
            <person name="Howe K."/>
            <person name="Wood J."/>
        </authorList>
    </citation>
    <scope>NUCLEOTIDE SEQUENCE [LARGE SCALE GENOMIC DNA]</scope>
    <source>
        <strain evidence="24">Brown Norway</strain>
    </source>
</reference>
<name>A0A8I5ZWZ8_RAT</name>
<evidence type="ECO:0000256" key="7">
    <source>
        <dbReference type="ARBA" id="ARBA00022989"/>
    </source>
</evidence>
<keyword evidence="27" id="KW-1267">Proteomics identification</keyword>
<comment type="similarity">
    <text evidence="3">Belongs to the fatty acid desaturase type 1 family.</text>
</comment>
<evidence type="ECO:0000256" key="10">
    <source>
        <dbReference type="ARBA" id="ARBA00023136"/>
    </source>
</evidence>
<evidence type="ECO:0000256" key="2">
    <source>
        <dbReference type="ARBA" id="ARBA00005105"/>
    </source>
</evidence>
<gene>
    <name evidence="24 26" type="primary">Fads2</name>
</gene>
<evidence type="ECO:0000256" key="22">
    <source>
        <dbReference type="SAM" id="Phobius"/>
    </source>
</evidence>
<evidence type="ECO:0000256" key="13">
    <source>
        <dbReference type="ARBA" id="ARBA00039476"/>
    </source>
</evidence>
<dbReference type="GO" id="GO:0006636">
    <property type="term" value="P:unsaturated fatty acid biosynthetic process"/>
    <property type="evidence" value="ECO:0007669"/>
    <property type="project" value="UniProtKB-UniPathway"/>
</dbReference>
<dbReference type="GO" id="GO:0005789">
    <property type="term" value="C:endoplasmic reticulum membrane"/>
    <property type="evidence" value="ECO:0007669"/>
    <property type="project" value="UniProtKB-SubCell"/>
</dbReference>
<dbReference type="Gene3D" id="3.10.120.10">
    <property type="entry name" value="Cytochrome b5-like heme/steroid binding domain"/>
    <property type="match status" value="1"/>
</dbReference>
<comment type="pathway">
    <text evidence="2">Lipid metabolism; polyunsaturated fatty acid biosynthesis.</text>
</comment>
<evidence type="ECO:0000313" key="24">
    <source>
        <dbReference type="Ensembl" id="ENSRNOP00000083431.1"/>
    </source>
</evidence>